<accession>U2PVS4</accession>
<dbReference type="SUPFAM" id="SSF51695">
    <property type="entry name" value="PLC-like phosphodiesterases"/>
    <property type="match status" value="1"/>
</dbReference>
<name>U2PVS4_9ACTN</name>
<dbReference type="EMBL" id="ACVN02000210">
    <property type="protein sequence ID" value="ERK54605.1"/>
    <property type="molecule type" value="Genomic_DNA"/>
</dbReference>
<dbReference type="Gene3D" id="3.20.20.190">
    <property type="entry name" value="Phosphatidylinositol (PI) phosphodiesterase"/>
    <property type="match status" value="1"/>
</dbReference>
<dbReference type="RefSeq" id="WP_021797897.1">
    <property type="nucleotide sequence ID" value="NZ_ACVN02000210.1"/>
</dbReference>
<feature type="domain" description="GP-PDE" evidence="2">
    <location>
        <begin position="2"/>
        <end position="237"/>
    </location>
</feature>
<dbReference type="GeneID" id="95360034"/>
<comment type="caution">
    <text evidence="3">The sequence shown here is derived from an EMBL/GenBank/DDBJ whole genome shotgun (WGS) entry which is preliminary data.</text>
</comment>
<dbReference type="GO" id="GO:0006629">
    <property type="term" value="P:lipid metabolic process"/>
    <property type="evidence" value="ECO:0007669"/>
    <property type="project" value="InterPro"/>
</dbReference>
<feature type="region of interest" description="Disordered" evidence="1">
    <location>
        <begin position="239"/>
        <end position="264"/>
    </location>
</feature>
<dbReference type="InterPro" id="IPR030395">
    <property type="entry name" value="GP_PDE_dom"/>
</dbReference>
<evidence type="ECO:0000256" key="1">
    <source>
        <dbReference type="SAM" id="MobiDB-lite"/>
    </source>
</evidence>
<sequence length="264" mass="28678">MTRIWAHRGASRAAPENTVPAFTAAAALGADGVELDVQRTRDGRLVVCHDEQIDRTSTGHGWIRDMSLAELHRHDFSCGRADFAGTRIPTLDDVLTALAGTGLSANIELKNSVVSYPGMEAEVVETVERLGWGGRVIYSSFNHASMRLMARMGERVGLLYDEVLRRPTRYALDLGAAALHPSGRVMAIAPHTVRKAHRKGIEVNVWTLDRPEQVRAALALDVDAIITNTPDAALGVRDAAGGSLRPDKGTRARTSVCQLSRRRA</sequence>
<dbReference type="GO" id="GO:0008081">
    <property type="term" value="F:phosphoric diester hydrolase activity"/>
    <property type="evidence" value="ECO:0007669"/>
    <property type="project" value="InterPro"/>
</dbReference>
<gene>
    <name evidence="3" type="ORF">HMPREF0682_2456</name>
</gene>
<proteinExistence type="predicted"/>
<dbReference type="AlphaFoldDB" id="U2PVS4"/>
<evidence type="ECO:0000259" key="2">
    <source>
        <dbReference type="PROSITE" id="PS51704"/>
    </source>
</evidence>
<dbReference type="Pfam" id="PF03009">
    <property type="entry name" value="GDPD"/>
    <property type="match status" value="1"/>
</dbReference>
<evidence type="ECO:0000313" key="3">
    <source>
        <dbReference type="EMBL" id="ERK54605.1"/>
    </source>
</evidence>
<reference evidence="3" key="1">
    <citation type="submission" date="2013-08" db="EMBL/GenBank/DDBJ databases">
        <authorList>
            <person name="Durkin A.S."/>
            <person name="Haft D.R."/>
            <person name="McCorrison J."/>
            <person name="Torralba M."/>
            <person name="Gillis M."/>
            <person name="Haft D.H."/>
            <person name="Methe B."/>
            <person name="Sutton G."/>
            <person name="Nelson K.E."/>
        </authorList>
    </citation>
    <scope>NUCLEOTIDE SEQUENCE [LARGE SCALE GENOMIC DNA]</scope>
    <source>
        <strain evidence="3">F0233</strain>
    </source>
</reference>
<protein>
    <submittedName>
        <fullName evidence="3">Glycerophosphodiester phosphodiesterase family protein</fullName>
    </submittedName>
</protein>
<dbReference type="OrthoDB" id="9758957at2"/>
<dbReference type="PROSITE" id="PS51704">
    <property type="entry name" value="GP_PDE"/>
    <property type="match status" value="1"/>
</dbReference>
<dbReference type="PANTHER" id="PTHR46211">
    <property type="entry name" value="GLYCEROPHOSPHORYL DIESTER PHOSPHODIESTERASE"/>
    <property type="match status" value="1"/>
</dbReference>
<keyword evidence="4" id="KW-1185">Reference proteome</keyword>
<evidence type="ECO:0000313" key="4">
    <source>
        <dbReference type="Proteomes" id="UP000017052"/>
    </source>
</evidence>
<organism evidence="3 4">
    <name type="scientific">Propionibacterium acidifaciens F0233</name>
    <dbReference type="NCBI Taxonomy" id="553198"/>
    <lineage>
        <taxon>Bacteria</taxon>
        <taxon>Bacillati</taxon>
        <taxon>Actinomycetota</taxon>
        <taxon>Actinomycetes</taxon>
        <taxon>Propionibacteriales</taxon>
        <taxon>Propionibacteriaceae</taxon>
        <taxon>Propionibacterium</taxon>
    </lineage>
</organism>
<dbReference type="PANTHER" id="PTHR46211:SF14">
    <property type="entry name" value="GLYCEROPHOSPHODIESTER PHOSPHODIESTERASE"/>
    <property type="match status" value="1"/>
</dbReference>
<dbReference type="InterPro" id="IPR017946">
    <property type="entry name" value="PLC-like_Pdiesterase_TIM-brl"/>
</dbReference>
<dbReference type="Proteomes" id="UP000017052">
    <property type="component" value="Unassembled WGS sequence"/>
</dbReference>